<keyword evidence="3" id="KW-0732">Signal</keyword>
<proteinExistence type="predicted"/>
<feature type="repeat" description="TPR" evidence="1">
    <location>
        <begin position="177"/>
        <end position="210"/>
    </location>
</feature>
<evidence type="ECO:0000256" key="3">
    <source>
        <dbReference type="SAM" id="SignalP"/>
    </source>
</evidence>
<dbReference type="InterPro" id="IPR019734">
    <property type="entry name" value="TPR_rpt"/>
</dbReference>
<evidence type="ECO:0000256" key="1">
    <source>
        <dbReference type="PROSITE-ProRule" id="PRU00339"/>
    </source>
</evidence>
<dbReference type="PROSITE" id="PS50005">
    <property type="entry name" value="TPR"/>
    <property type="match status" value="1"/>
</dbReference>
<feature type="signal peptide" evidence="3">
    <location>
        <begin position="1"/>
        <end position="28"/>
    </location>
</feature>
<dbReference type="InterPro" id="IPR011990">
    <property type="entry name" value="TPR-like_helical_dom_sf"/>
</dbReference>
<dbReference type="EMBL" id="CADCTY010001946">
    <property type="protein sequence ID" value="CAA9396110.1"/>
    <property type="molecule type" value="Genomic_DNA"/>
</dbReference>
<evidence type="ECO:0000256" key="2">
    <source>
        <dbReference type="SAM" id="MobiDB-lite"/>
    </source>
</evidence>
<accession>A0A6J4NSE5</accession>
<gene>
    <name evidence="4" type="ORF">AVDCRST_MAG94-5660</name>
</gene>
<protein>
    <submittedName>
        <fullName evidence="4">Uncharacterized protein</fullName>
    </submittedName>
</protein>
<organism evidence="4">
    <name type="scientific">uncultured Leptolyngbya sp</name>
    <dbReference type="NCBI Taxonomy" id="332963"/>
    <lineage>
        <taxon>Bacteria</taxon>
        <taxon>Bacillati</taxon>
        <taxon>Cyanobacteriota</taxon>
        <taxon>Cyanophyceae</taxon>
        <taxon>Leptolyngbyales</taxon>
        <taxon>Leptolyngbyaceae</taxon>
        <taxon>Leptolyngbya group</taxon>
        <taxon>Leptolyngbya</taxon>
        <taxon>environmental samples</taxon>
    </lineage>
</organism>
<keyword evidence="1" id="KW-0802">TPR repeat</keyword>
<dbReference type="SUPFAM" id="SSF48452">
    <property type="entry name" value="TPR-like"/>
    <property type="match status" value="1"/>
</dbReference>
<dbReference type="AlphaFoldDB" id="A0A6J4NSE5"/>
<evidence type="ECO:0000313" key="4">
    <source>
        <dbReference type="EMBL" id="CAA9396110.1"/>
    </source>
</evidence>
<reference evidence="4" key="1">
    <citation type="submission" date="2020-02" db="EMBL/GenBank/DDBJ databases">
        <authorList>
            <person name="Meier V. D."/>
        </authorList>
    </citation>
    <scope>NUCLEOTIDE SEQUENCE</scope>
    <source>
        <strain evidence="4">AVDCRST_MAG94</strain>
    </source>
</reference>
<feature type="region of interest" description="Disordered" evidence="2">
    <location>
        <begin position="209"/>
        <end position="241"/>
    </location>
</feature>
<dbReference type="Gene3D" id="1.25.40.10">
    <property type="entry name" value="Tetratricopeptide repeat domain"/>
    <property type="match status" value="1"/>
</dbReference>
<feature type="chain" id="PRO_5026665184" evidence="3">
    <location>
        <begin position="29"/>
        <end position="241"/>
    </location>
</feature>
<sequence length="241" mass="26405">MLVMRVPIGKLIVSLGVSLAVGTLPAQAQVSDRQVAALVEALRQAAPQTERADDGLYSDWQIMPKNIPRWSKSCIGRESSPTEFEASPAVARSVVTCVIRDLLKEEYSASGNNEMLAVRRTAAWWMRGDPSQYNSAAIAAYIQKVVTAYEGQRGTVTAAASQASPPSVQRSSQSSEFDRYMVAGYAATQKRDYETALLYFQRALDERPNSSYAQQAIKNVEQYRTGTSKDASGKQSQPNPQ</sequence>
<name>A0A6J4NSE5_9CYAN</name>